<keyword evidence="2" id="KW-1185">Reference proteome</keyword>
<name>A0A4Q7KQM2_9PSEU</name>
<gene>
    <name evidence="1" type="ORF">EV193_104354</name>
</gene>
<reference evidence="1 2" key="1">
    <citation type="submission" date="2019-02" db="EMBL/GenBank/DDBJ databases">
        <title>Genomic Encyclopedia of Type Strains, Phase IV (KMG-IV): sequencing the most valuable type-strain genomes for metagenomic binning, comparative biology and taxonomic classification.</title>
        <authorList>
            <person name="Goeker M."/>
        </authorList>
    </citation>
    <scope>NUCLEOTIDE SEQUENCE [LARGE SCALE GENOMIC DNA]</scope>
    <source>
        <strain evidence="1 2">DSM 101727</strain>
    </source>
</reference>
<protein>
    <submittedName>
        <fullName evidence="1">Uncharacterized protein</fullName>
    </submittedName>
</protein>
<organism evidence="1 2">
    <name type="scientific">Herbihabitans rhizosphaerae</name>
    <dbReference type="NCBI Taxonomy" id="1872711"/>
    <lineage>
        <taxon>Bacteria</taxon>
        <taxon>Bacillati</taxon>
        <taxon>Actinomycetota</taxon>
        <taxon>Actinomycetes</taxon>
        <taxon>Pseudonocardiales</taxon>
        <taxon>Pseudonocardiaceae</taxon>
        <taxon>Herbihabitans</taxon>
    </lineage>
</organism>
<comment type="caution">
    <text evidence="1">The sequence shown here is derived from an EMBL/GenBank/DDBJ whole genome shotgun (WGS) entry which is preliminary data.</text>
</comment>
<sequence>MKIAVTVTVDLADPKEWTAAFGIEGAADIRQDVKDYIGQHLHDFGVFGNGEVSATIKYR</sequence>
<accession>A0A4Q7KQM2</accession>
<dbReference type="AlphaFoldDB" id="A0A4Q7KQM2"/>
<evidence type="ECO:0000313" key="2">
    <source>
        <dbReference type="Proteomes" id="UP000294257"/>
    </source>
</evidence>
<dbReference type="RefSeq" id="WP_130344708.1">
    <property type="nucleotide sequence ID" value="NZ_SGWQ01000004.1"/>
</dbReference>
<dbReference type="Proteomes" id="UP000294257">
    <property type="component" value="Unassembled WGS sequence"/>
</dbReference>
<evidence type="ECO:0000313" key="1">
    <source>
        <dbReference type="EMBL" id="RZS39138.1"/>
    </source>
</evidence>
<proteinExistence type="predicted"/>
<dbReference type="EMBL" id="SGWQ01000004">
    <property type="protein sequence ID" value="RZS39138.1"/>
    <property type="molecule type" value="Genomic_DNA"/>
</dbReference>